<proteinExistence type="predicted"/>
<dbReference type="HOGENOM" id="CLU_2965315_0_0_1"/>
<sequence>MTLPHQAEKLEEFTGTSTTRLRCEKSKFVWLKNKLTAGVGLFPALGHRTGMPGGAAGPS</sequence>
<evidence type="ECO:0000313" key="1">
    <source>
        <dbReference type="EnsemblPlants" id="KQL14356"/>
    </source>
</evidence>
<accession>K3ZFR7</accession>
<evidence type="ECO:0000313" key="2">
    <source>
        <dbReference type="Proteomes" id="UP000004995"/>
    </source>
</evidence>
<dbReference type="EMBL" id="AGNK02001556">
    <property type="status" value="NOT_ANNOTATED_CDS"/>
    <property type="molecule type" value="Genomic_DNA"/>
</dbReference>
<dbReference type="Proteomes" id="UP000004995">
    <property type="component" value="Unassembled WGS sequence"/>
</dbReference>
<protein>
    <submittedName>
        <fullName evidence="1">Uncharacterized protein</fullName>
    </submittedName>
</protein>
<dbReference type="InParanoid" id="K3ZFR7"/>
<reference evidence="2" key="1">
    <citation type="journal article" date="2012" name="Nat. Biotechnol.">
        <title>Reference genome sequence of the model plant Setaria.</title>
        <authorList>
            <person name="Bennetzen J.L."/>
            <person name="Schmutz J."/>
            <person name="Wang H."/>
            <person name="Percifield R."/>
            <person name="Hawkins J."/>
            <person name="Pontaroli A.C."/>
            <person name="Estep M."/>
            <person name="Feng L."/>
            <person name="Vaughn J.N."/>
            <person name="Grimwood J."/>
            <person name="Jenkins J."/>
            <person name="Barry K."/>
            <person name="Lindquist E."/>
            <person name="Hellsten U."/>
            <person name="Deshpande S."/>
            <person name="Wang X."/>
            <person name="Wu X."/>
            <person name="Mitros T."/>
            <person name="Triplett J."/>
            <person name="Yang X."/>
            <person name="Ye C.Y."/>
            <person name="Mauro-Herrera M."/>
            <person name="Wang L."/>
            <person name="Li P."/>
            <person name="Sharma M."/>
            <person name="Sharma R."/>
            <person name="Ronald P.C."/>
            <person name="Panaud O."/>
            <person name="Kellogg E.A."/>
            <person name="Brutnell T.P."/>
            <person name="Doust A.N."/>
            <person name="Tuskan G.A."/>
            <person name="Rokhsar D."/>
            <person name="Devos K.M."/>
        </authorList>
    </citation>
    <scope>NUCLEOTIDE SEQUENCE [LARGE SCALE GENOMIC DNA]</scope>
    <source>
        <strain evidence="2">cv. Yugu1</strain>
    </source>
</reference>
<keyword evidence="2" id="KW-1185">Reference proteome</keyword>
<name>K3ZFR7_SETIT</name>
<reference evidence="1" key="2">
    <citation type="submission" date="2018-08" db="UniProtKB">
        <authorList>
            <consortium name="EnsemblPlants"/>
        </authorList>
    </citation>
    <scope>IDENTIFICATION</scope>
    <source>
        <strain evidence="1">Yugu1</strain>
    </source>
</reference>
<organism evidence="1 2">
    <name type="scientific">Setaria italica</name>
    <name type="common">Foxtail millet</name>
    <name type="synonym">Panicum italicum</name>
    <dbReference type="NCBI Taxonomy" id="4555"/>
    <lineage>
        <taxon>Eukaryota</taxon>
        <taxon>Viridiplantae</taxon>
        <taxon>Streptophyta</taxon>
        <taxon>Embryophyta</taxon>
        <taxon>Tracheophyta</taxon>
        <taxon>Spermatophyta</taxon>
        <taxon>Magnoliopsida</taxon>
        <taxon>Liliopsida</taxon>
        <taxon>Poales</taxon>
        <taxon>Poaceae</taxon>
        <taxon>PACMAD clade</taxon>
        <taxon>Panicoideae</taxon>
        <taxon>Panicodae</taxon>
        <taxon>Paniceae</taxon>
        <taxon>Cenchrinae</taxon>
        <taxon>Setaria</taxon>
    </lineage>
</organism>
<dbReference type="AlphaFoldDB" id="K3ZFR7"/>
<dbReference type="EnsemblPlants" id="KQL14356">
    <property type="protein sequence ID" value="KQL14356"/>
    <property type="gene ID" value="SETIT_025419mg"/>
</dbReference>
<dbReference type="Gramene" id="KQL14356">
    <property type="protein sequence ID" value="KQL14356"/>
    <property type="gene ID" value="SETIT_025419mg"/>
</dbReference>